<gene>
    <name evidence="1" type="primary">BLOC1S2</name>
</gene>
<sequence length="50" mass="5823">MVVFLLMMLMCCKQDSKFKKENKTNLFFAAYHLVNVGNLLFHNIANNIKS</sequence>
<dbReference type="OrthoDB" id="244061at2759"/>
<protein>
    <submittedName>
        <fullName evidence="1">Alternative protein BLOC1S2</fullName>
    </submittedName>
</protein>
<dbReference type="AlphaFoldDB" id="L8E7A4"/>
<evidence type="ECO:0000313" key="1">
    <source>
        <dbReference type="EMBL" id="CCQ43004.1"/>
    </source>
</evidence>
<reference evidence="1" key="1">
    <citation type="journal article" date="2013" name="PLoS ONE">
        <title>Direct detection of alternative open reading frames translation products in human significantly expands the proteome.</title>
        <authorList>
            <person name="Vanderperre B."/>
            <person name="Lucier J.-F."/>
            <person name="Motard J."/>
            <person name="Tremblay G."/>
            <person name="Vanderperre S."/>
            <person name="Wisztorski M."/>
            <person name="Salzet M."/>
            <person name="Boisvert F.-M."/>
            <person name="Roucou X."/>
        </authorList>
    </citation>
    <scope>NUCLEOTIDE SEQUENCE</scope>
</reference>
<proteinExistence type="predicted"/>
<name>L8E7A4_HUMAN</name>
<dbReference type="ChiTaRS" id="BLOC1S2">
    <property type="organism name" value="human"/>
</dbReference>
<accession>L8E7A4</accession>
<dbReference type="EMBL" id="HF583507">
    <property type="protein sequence ID" value="CCQ43004.1"/>
    <property type="molecule type" value="Genomic_DNA"/>
</dbReference>
<organism evidence="1">
    <name type="scientific">Homo sapiens</name>
    <name type="common">Human</name>
    <dbReference type="NCBI Taxonomy" id="9606"/>
    <lineage>
        <taxon>Eukaryota</taxon>
        <taxon>Metazoa</taxon>
        <taxon>Chordata</taxon>
        <taxon>Craniata</taxon>
        <taxon>Vertebrata</taxon>
        <taxon>Euteleostomi</taxon>
        <taxon>Mammalia</taxon>
        <taxon>Eutheria</taxon>
        <taxon>Euarchontoglires</taxon>
        <taxon>Primates</taxon>
        <taxon>Haplorrhini</taxon>
        <taxon>Catarrhini</taxon>
        <taxon>Hominidae</taxon>
        <taxon>Homo</taxon>
    </lineage>
</organism>